<comment type="caution">
    <text evidence="2">The sequence shown here is derived from an EMBL/GenBank/DDBJ whole genome shotgun (WGS) entry which is preliminary data.</text>
</comment>
<organism evidence="2 3">
    <name type="scientific">Rubrivivax gelatinosus</name>
    <name type="common">Rhodocyclus gelatinosus</name>
    <name type="synonym">Rhodopseudomonas gelatinosa</name>
    <dbReference type="NCBI Taxonomy" id="28068"/>
    <lineage>
        <taxon>Bacteria</taxon>
        <taxon>Pseudomonadati</taxon>
        <taxon>Pseudomonadota</taxon>
        <taxon>Betaproteobacteria</taxon>
        <taxon>Burkholderiales</taxon>
        <taxon>Sphaerotilaceae</taxon>
        <taxon>Rubrivivax</taxon>
    </lineage>
</organism>
<evidence type="ECO:0008006" key="4">
    <source>
        <dbReference type="Google" id="ProtNLM"/>
    </source>
</evidence>
<reference evidence="2" key="2">
    <citation type="journal article" date="2020" name="Microorganisms">
        <title>Osmotic Adaptation and Compatible Solute Biosynthesis of Phototrophic Bacteria as Revealed from Genome Analyses.</title>
        <authorList>
            <person name="Imhoff J.F."/>
            <person name="Rahn T."/>
            <person name="Kunzel S."/>
            <person name="Keller A."/>
            <person name="Neulinger S.C."/>
        </authorList>
    </citation>
    <scope>NUCLEOTIDE SEQUENCE</scope>
    <source>
        <strain evidence="2">IM 151</strain>
    </source>
</reference>
<feature type="transmembrane region" description="Helical" evidence="1">
    <location>
        <begin position="50"/>
        <end position="72"/>
    </location>
</feature>
<keyword evidence="1" id="KW-0472">Membrane</keyword>
<evidence type="ECO:0000313" key="2">
    <source>
        <dbReference type="EMBL" id="MBK1713863.1"/>
    </source>
</evidence>
<evidence type="ECO:0000313" key="3">
    <source>
        <dbReference type="Proteomes" id="UP001041814"/>
    </source>
</evidence>
<dbReference type="Proteomes" id="UP001041814">
    <property type="component" value="Unassembled WGS sequence"/>
</dbReference>
<evidence type="ECO:0000256" key="1">
    <source>
        <dbReference type="SAM" id="Phobius"/>
    </source>
</evidence>
<name>A0ABS1DVW2_RUBGE</name>
<accession>A0ABS1DVW2</accession>
<sequence>MLRRSRDWSAVLWSAFLMAGVLELTVFSFVDPNELHWLGGASIQADPAAVYTLAFFVFWAACAAAAGITLLLSRSESEINSRSFGR</sequence>
<reference evidence="2" key="1">
    <citation type="submission" date="2017-08" db="EMBL/GenBank/DDBJ databases">
        <authorList>
            <person name="Imhoff J.F."/>
            <person name="Rahn T."/>
            <person name="Kuenzel S."/>
            <person name="Neulinger S.C."/>
        </authorList>
    </citation>
    <scope>NUCLEOTIDE SEQUENCE</scope>
    <source>
        <strain evidence="2">IM 151</strain>
    </source>
</reference>
<keyword evidence="3" id="KW-1185">Reference proteome</keyword>
<gene>
    <name evidence="2" type="ORF">CKO43_13870</name>
</gene>
<proteinExistence type="predicted"/>
<keyword evidence="1" id="KW-0812">Transmembrane</keyword>
<feature type="transmembrane region" description="Helical" evidence="1">
    <location>
        <begin position="12"/>
        <end position="30"/>
    </location>
</feature>
<dbReference type="EMBL" id="NRRU01000049">
    <property type="protein sequence ID" value="MBK1713863.1"/>
    <property type="molecule type" value="Genomic_DNA"/>
</dbReference>
<protein>
    <recommendedName>
        <fullName evidence="4">Transmembrane protein</fullName>
    </recommendedName>
</protein>
<keyword evidence="1" id="KW-1133">Transmembrane helix</keyword>